<proteinExistence type="predicted"/>
<evidence type="ECO:0000313" key="3">
    <source>
        <dbReference type="Proteomes" id="UP000267821"/>
    </source>
</evidence>
<dbReference type="AlphaFoldDB" id="A0A3N4LT67"/>
<dbReference type="InterPro" id="IPR036047">
    <property type="entry name" value="F-box-like_dom_sf"/>
</dbReference>
<dbReference type="Pfam" id="PF00646">
    <property type="entry name" value="F-box"/>
    <property type="match status" value="1"/>
</dbReference>
<gene>
    <name evidence="2" type="ORF">L211DRAFT_804751</name>
</gene>
<evidence type="ECO:0000259" key="1">
    <source>
        <dbReference type="PROSITE" id="PS50181"/>
    </source>
</evidence>
<dbReference type="InParanoid" id="A0A3N4LT67"/>
<dbReference type="CDD" id="cd09917">
    <property type="entry name" value="F-box_SF"/>
    <property type="match status" value="1"/>
</dbReference>
<feature type="domain" description="F-box" evidence="1">
    <location>
        <begin position="18"/>
        <end position="64"/>
    </location>
</feature>
<dbReference type="InterPro" id="IPR001810">
    <property type="entry name" value="F-box_dom"/>
</dbReference>
<sequence length="275" mass="31532">MLAGEDEYIRTKGHQPQQLSLINLPPEITCIIVDYLTAYDFITLRLVSKTYLDYFTRDDICRYAHKVYFSSSSEVTGNVGLPYSGFQPRLFIEGGDYRTAADFDNSYVRNQRWKAGQPTDVEIIDPVADGSVGCSSSIMVEPLEGLIVYQRSRGILCIRDISKQEPEAVITVDLKVVLGDCIVTSSPNLTLRDGQRIRMRLNRGRLFLAGEAHEHNSLPPEMTPTIEHNEPNGPNRWGWLWYAFIRWVWLREKNRANLRFRQWTLSDLPLEISTS</sequence>
<reference evidence="2 3" key="1">
    <citation type="journal article" date="2018" name="Nat. Ecol. Evol.">
        <title>Pezizomycetes genomes reveal the molecular basis of ectomycorrhizal truffle lifestyle.</title>
        <authorList>
            <person name="Murat C."/>
            <person name="Payen T."/>
            <person name="Noel B."/>
            <person name="Kuo A."/>
            <person name="Morin E."/>
            <person name="Chen J."/>
            <person name="Kohler A."/>
            <person name="Krizsan K."/>
            <person name="Balestrini R."/>
            <person name="Da Silva C."/>
            <person name="Montanini B."/>
            <person name="Hainaut M."/>
            <person name="Levati E."/>
            <person name="Barry K.W."/>
            <person name="Belfiori B."/>
            <person name="Cichocki N."/>
            <person name="Clum A."/>
            <person name="Dockter R.B."/>
            <person name="Fauchery L."/>
            <person name="Guy J."/>
            <person name="Iotti M."/>
            <person name="Le Tacon F."/>
            <person name="Lindquist E.A."/>
            <person name="Lipzen A."/>
            <person name="Malagnac F."/>
            <person name="Mello A."/>
            <person name="Molinier V."/>
            <person name="Miyauchi S."/>
            <person name="Poulain J."/>
            <person name="Riccioni C."/>
            <person name="Rubini A."/>
            <person name="Sitrit Y."/>
            <person name="Splivallo R."/>
            <person name="Traeger S."/>
            <person name="Wang M."/>
            <person name="Zifcakova L."/>
            <person name="Wipf D."/>
            <person name="Zambonelli A."/>
            <person name="Paolocci F."/>
            <person name="Nowrousian M."/>
            <person name="Ottonello S."/>
            <person name="Baldrian P."/>
            <person name="Spatafora J.W."/>
            <person name="Henrissat B."/>
            <person name="Nagy L.G."/>
            <person name="Aury J.M."/>
            <person name="Wincker P."/>
            <person name="Grigoriev I.V."/>
            <person name="Bonfante P."/>
            <person name="Martin F.M."/>
        </authorList>
    </citation>
    <scope>NUCLEOTIDE SEQUENCE [LARGE SCALE GENOMIC DNA]</scope>
    <source>
        <strain evidence="2 3">ATCC MYA-4762</strain>
    </source>
</reference>
<dbReference type="OrthoDB" id="5309534at2759"/>
<accession>A0A3N4LT67</accession>
<dbReference type="Proteomes" id="UP000267821">
    <property type="component" value="Unassembled WGS sequence"/>
</dbReference>
<dbReference type="SUPFAM" id="SSF81383">
    <property type="entry name" value="F-box domain"/>
    <property type="match status" value="1"/>
</dbReference>
<protein>
    <recommendedName>
        <fullName evidence="1">F-box domain-containing protein</fullName>
    </recommendedName>
</protein>
<dbReference type="PROSITE" id="PS50181">
    <property type="entry name" value="FBOX"/>
    <property type="match status" value="1"/>
</dbReference>
<name>A0A3N4LT67_9PEZI</name>
<keyword evidence="3" id="KW-1185">Reference proteome</keyword>
<dbReference type="EMBL" id="ML121535">
    <property type="protein sequence ID" value="RPB26076.1"/>
    <property type="molecule type" value="Genomic_DNA"/>
</dbReference>
<feature type="non-terminal residue" evidence="2">
    <location>
        <position position="275"/>
    </location>
</feature>
<organism evidence="2 3">
    <name type="scientific">Terfezia boudieri ATCC MYA-4762</name>
    <dbReference type="NCBI Taxonomy" id="1051890"/>
    <lineage>
        <taxon>Eukaryota</taxon>
        <taxon>Fungi</taxon>
        <taxon>Dikarya</taxon>
        <taxon>Ascomycota</taxon>
        <taxon>Pezizomycotina</taxon>
        <taxon>Pezizomycetes</taxon>
        <taxon>Pezizales</taxon>
        <taxon>Pezizaceae</taxon>
        <taxon>Terfezia</taxon>
    </lineage>
</organism>
<evidence type="ECO:0000313" key="2">
    <source>
        <dbReference type="EMBL" id="RPB26076.1"/>
    </source>
</evidence>